<evidence type="ECO:0000256" key="1">
    <source>
        <dbReference type="ARBA" id="ARBA00007228"/>
    </source>
</evidence>
<keyword evidence="7" id="KW-1185">Reference proteome</keyword>
<dbReference type="CDD" id="cd18095">
    <property type="entry name" value="SpoU-like_rRNA-MTase"/>
    <property type="match status" value="1"/>
</dbReference>
<dbReference type="SUPFAM" id="SSF55315">
    <property type="entry name" value="L30e-like"/>
    <property type="match status" value="1"/>
</dbReference>
<evidence type="ECO:0000256" key="3">
    <source>
        <dbReference type="ARBA" id="ARBA00022679"/>
    </source>
</evidence>
<dbReference type="Gene3D" id="3.30.1330.30">
    <property type="match status" value="1"/>
</dbReference>
<dbReference type="InterPro" id="IPR053888">
    <property type="entry name" value="MRM3-like_sub_bind"/>
</dbReference>
<dbReference type="InterPro" id="IPR051259">
    <property type="entry name" value="rRNA_Methyltransferase"/>
</dbReference>
<dbReference type="Pfam" id="PF22435">
    <property type="entry name" value="MRM3-like_sub_bind"/>
    <property type="match status" value="1"/>
</dbReference>
<dbReference type="Proteomes" id="UP001214250">
    <property type="component" value="Chromosome 2"/>
</dbReference>
<dbReference type="RefSeq" id="WP_274153914.1">
    <property type="nucleotide sequence ID" value="NZ_CP117812.1"/>
</dbReference>
<dbReference type="InterPro" id="IPR029028">
    <property type="entry name" value="Alpha/beta_knot_MTases"/>
</dbReference>
<evidence type="ECO:0000313" key="6">
    <source>
        <dbReference type="EMBL" id="WDE99052.1"/>
    </source>
</evidence>
<evidence type="ECO:0000256" key="2">
    <source>
        <dbReference type="ARBA" id="ARBA00022603"/>
    </source>
</evidence>
<feature type="domain" description="MRM3-like substrate binding" evidence="5">
    <location>
        <begin position="8"/>
        <end position="86"/>
    </location>
</feature>
<reference evidence="6 7" key="1">
    <citation type="submission" date="2023-02" db="EMBL/GenBank/DDBJ databases">
        <title>Genome sequence of Lentisphaera profundi SAORIC-696.</title>
        <authorList>
            <person name="Kim e."/>
            <person name="Cho J.-C."/>
            <person name="Choi A."/>
            <person name="Kang I."/>
        </authorList>
    </citation>
    <scope>NUCLEOTIDE SEQUENCE [LARGE SCALE GENOMIC DNA]</scope>
    <source>
        <strain evidence="6 7">SAORIC-696</strain>
    </source>
</reference>
<feature type="domain" description="tRNA/rRNA methyltransferase SpoU type" evidence="4">
    <location>
        <begin position="105"/>
        <end position="241"/>
    </location>
</feature>
<name>A0ABY7VZB2_9BACT</name>
<dbReference type="InterPro" id="IPR029064">
    <property type="entry name" value="Ribosomal_eL30-like_sf"/>
</dbReference>
<gene>
    <name evidence="6" type="ORF">PQO03_14540</name>
</gene>
<dbReference type="InterPro" id="IPR001537">
    <property type="entry name" value="SpoU_MeTrfase"/>
</dbReference>
<proteinExistence type="inferred from homology"/>
<dbReference type="Gene3D" id="3.40.1280.10">
    <property type="match status" value="1"/>
</dbReference>
<comment type="similarity">
    <text evidence="1">Belongs to the class IV-like SAM-binding methyltransferase superfamily. RNA methyltransferase TrmH family.</text>
</comment>
<accession>A0ABY7VZB2</accession>
<dbReference type="PANTHER" id="PTHR43191:SF2">
    <property type="entry name" value="RRNA METHYLTRANSFERASE 3, MITOCHONDRIAL"/>
    <property type="match status" value="1"/>
</dbReference>
<keyword evidence="2 6" id="KW-0489">Methyltransferase</keyword>
<organism evidence="6 7">
    <name type="scientific">Lentisphaera profundi</name>
    <dbReference type="NCBI Taxonomy" id="1658616"/>
    <lineage>
        <taxon>Bacteria</taxon>
        <taxon>Pseudomonadati</taxon>
        <taxon>Lentisphaerota</taxon>
        <taxon>Lentisphaeria</taxon>
        <taxon>Lentisphaerales</taxon>
        <taxon>Lentisphaeraceae</taxon>
        <taxon>Lentisphaera</taxon>
    </lineage>
</organism>
<evidence type="ECO:0000259" key="4">
    <source>
        <dbReference type="Pfam" id="PF00588"/>
    </source>
</evidence>
<sequence length="249" mass="28011">MNKSLPNKIKQEFMKLKTRGGRRKSEYFLCEGKRCCEEAMQYAKGDIFCHVVLDESDLKDEYQHEYVLLDKEIAELSLTENPQGVLLLMRRPRQYDLLPSDLKPFVLVLDGIAEPGNMGTMLRTALSVGLSKIVLTSGTVDPYNAKAVRAGMGAQFRLDFVFVDSLASLAESFAHNKFWLTSPRAEISLYDKDFDLSESFLVFGEEGDGIKDFSMGERVTIPMPGETESLNVAQAATLFLFEGVRRKLV</sequence>
<dbReference type="Pfam" id="PF00588">
    <property type="entry name" value="SpoU_methylase"/>
    <property type="match status" value="1"/>
</dbReference>
<dbReference type="SUPFAM" id="SSF75217">
    <property type="entry name" value="alpha/beta knot"/>
    <property type="match status" value="1"/>
</dbReference>
<dbReference type="PANTHER" id="PTHR43191">
    <property type="entry name" value="RRNA METHYLTRANSFERASE 3"/>
    <property type="match status" value="1"/>
</dbReference>
<dbReference type="GO" id="GO:0008168">
    <property type="term" value="F:methyltransferase activity"/>
    <property type="evidence" value="ECO:0007669"/>
    <property type="project" value="UniProtKB-KW"/>
</dbReference>
<keyword evidence="3" id="KW-0808">Transferase</keyword>
<dbReference type="InterPro" id="IPR029026">
    <property type="entry name" value="tRNA_m1G_MTases_N"/>
</dbReference>
<dbReference type="GO" id="GO:0032259">
    <property type="term" value="P:methylation"/>
    <property type="evidence" value="ECO:0007669"/>
    <property type="project" value="UniProtKB-KW"/>
</dbReference>
<protein>
    <submittedName>
        <fullName evidence="6">RNA methyltransferase</fullName>
    </submittedName>
</protein>
<evidence type="ECO:0000313" key="7">
    <source>
        <dbReference type="Proteomes" id="UP001214250"/>
    </source>
</evidence>
<dbReference type="EMBL" id="CP117812">
    <property type="protein sequence ID" value="WDE99052.1"/>
    <property type="molecule type" value="Genomic_DNA"/>
</dbReference>
<evidence type="ECO:0000259" key="5">
    <source>
        <dbReference type="Pfam" id="PF22435"/>
    </source>
</evidence>